<sequence>MKTLWKDLHAITMRDGRYNIIEDAAILTEDGLIIWIGKAHEVPDSDAQQISLNYWWVTPGLIDCHTHLVFAGSRSAEFEERLHGISYSEIAAKGGGIISTVNATRQATEQELLKLALKRIEFLMKDGVTAIEIKSGYGLDLNSERKILTVIQKLKTLLPITIKATCLAAHDIPIEYKNRSDEYIDYICDVMLPLFASENLIDAVDAFCEHIAFSPQQVEKVFRKAQKLNLPIKIHAEQLSSLHGSSLAAKYHGLSADHLEYMTEQDVIAMAQSDTVAVLLPGAFYMLREKQLPPIPSLRQHHVKIALSTDLNPGTSPMLSARLLLNMACTLFKMTPEEALAGVTINAAHALALNHQHGSLEQKKIANFVAWDITHPADLAYWLGGQIKNKIIVNGKILDVKEK</sequence>
<dbReference type="NCBIfam" id="TIGR01224">
    <property type="entry name" value="hutI"/>
    <property type="match status" value="1"/>
</dbReference>
<comment type="pathway">
    <text evidence="7">Amino-acid degradation; L-histidine degradation into L-glutamate; N-formimidoyl-L-glutamate from L-histidine: step 3/3.</text>
</comment>
<comment type="cofactor">
    <cofactor evidence="7">
        <name>Zn(2+)</name>
        <dbReference type="ChEBI" id="CHEBI:29105"/>
    </cofactor>
    <cofactor evidence="7">
        <name>Fe(3+)</name>
        <dbReference type="ChEBI" id="CHEBI:29034"/>
    </cofactor>
    <text evidence="7">Binds 1 zinc or iron ion per subunit.</text>
</comment>
<dbReference type="InterPro" id="IPR006680">
    <property type="entry name" value="Amidohydro-rel"/>
</dbReference>
<feature type="binding site" evidence="7">
    <location>
        <position position="235"/>
    </location>
    <ligand>
        <name>Fe(3+)</name>
        <dbReference type="ChEBI" id="CHEBI:29034"/>
    </ligand>
</feature>
<dbReference type="CDD" id="cd01296">
    <property type="entry name" value="Imidazolone-5PH"/>
    <property type="match status" value="1"/>
</dbReference>
<feature type="domain" description="Amidohydrolase-related" evidence="8">
    <location>
        <begin position="56"/>
        <end position="397"/>
    </location>
</feature>
<feature type="binding site" evidence="7">
    <location>
        <position position="310"/>
    </location>
    <ligand>
        <name>Fe(3+)</name>
        <dbReference type="ChEBI" id="CHEBI:29034"/>
    </ligand>
</feature>
<name>A0ABT6QAA0_9PROT</name>
<dbReference type="EMBL" id="JASBAN010000002">
    <property type="protein sequence ID" value="MDI2113822.1"/>
    <property type="molecule type" value="Genomic_DNA"/>
</dbReference>
<comment type="subcellular location">
    <subcellularLocation>
        <location evidence="7">Cytoplasm</location>
    </subcellularLocation>
</comment>
<evidence type="ECO:0000313" key="9">
    <source>
        <dbReference type="EMBL" id="MDI2113822.1"/>
    </source>
</evidence>
<evidence type="ECO:0000256" key="5">
    <source>
        <dbReference type="ARBA" id="ARBA00022833"/>
    </source>
</evidence>
<dbReference type="Gene3D" id="3.20.20.140">
    <property type="entry name" value="Metal-dependent hydrolases"/>
    <property type="match status" value="1"/>
</dbReference>
<dbReference type="Pfam" id="PF01979">
    <property type="entry name" value="Amidohydro_1"/>
    <property type="match status" value="1"/>
</dbReference>
<feature type="binding site" evidence="7">
    <location>
        <position position="74"/>
    </location>
    <ligand>
        <name>4-imidazolone-5-propanoate</name>
        <dbReference type="ChEBI" id="CHEBI:77893"/>
    </ligand>
</feature>
<feature type="binding site" evidence="7">
    <location>
        <position position="235"/>
    </location>
    <ligand>
        <name>Zn(2+)</name>
        <dbReference type="ChEBI" id="CHEBI:29105"/>
    </ligand>
</feature>
<evidence type="ECO:0000256" key="1">
    <source>
        <dbReference type="ARBA" id="ARBA00012864"/>
    </source>
</evidence>
<feature type="binding site" evidence="7">
    <location>
        <position position="65"/>
    </location>
    <ligand>
        <name>Fe(3+)</name>
        <dbReference type="ChEBI" id="CHEBI:29034"/>
    </ligand>
</feature>
<dbReference type="PANTHER" id="PTHR42752">
    <property type="entry name" value="IMIDAZOLONEPROPIONASE"/>
    <property type="match status" value="1"/>
</dbReference>
<feature type="binding site" evidence="7">
    <location>
        <position position="312"/>
    </location>
    <ligand>
        <name>N-formimidoyl-L-glutamate</name>
        <dbReference type="ChEBI" id="CHEBI:58928"/>
    </ligand>
</feature>
<evidence type="ECO:0000313" key="10">
    <source>
        <dbReference type="Proteomes" id="UP001431775"/>
    </source>
</evidence>
<feature type="binding site" evidence="7">
    <location>
        <position position="67"/>
    </location>
    <ligand>
        <name>Fe(3+)</name>
        <dbReference type="ChEBI" id="CHEBI:29034"/>
    </ligand>
</feature>
<keyword evidence="2 7" id="KW-0479">Metal-binding</keyword>
<evidence type="ECO:0000256" key="2">
    <source>
        <dbReference type="ARBA" id="ARBA00022723"/>
    </source>
</evidence>
<dbReference type="SUPFAM" id="SSF51556">
    <property type="entry name" value="Metallo-dependent hydrolases"/>
    <property type="match status" value="1"/>
</dbReference>
<proteinExistence type="inferred from homology"/>
<dbReference type="InterPro" id="IPR011059">
    <property type="entry name" value="Metal-dep_hydrolase_composite"/>
</dbReference>
<feature type="binding site" evidence="7">
    <location>
        <position position="238"/>
    </location>
    <ligand>
        <name>4-imidazolone-5-propanoate</name>
        <dbReference type="ChEBI" id="CHEBI:77893"/>
    </ligand>
</feature>
<dbReference type="InterPro" id="IPR032466">
    <property type="entry name" value="Metal_Hydrolase"/>
</dbReference>
<dbReference type="RefSeq" id="WP_281463468.1">
    <property type="nucleotide sequence ID" value="NZ_JASBAN010000002.1"/>
</dbReference>
<feature type="binding site" evidence="7">
    <location>
        <position position="67"/>
    </location>
    <ligand>
        <name>Zn(2+)</name>
        <dbReference type="ChEBI" id="CHEBI:29105"/>
    </ligand>
</feature>
<comment type="caution">
    <text evidence="9">The sequence shown here is derived from an EMBL/GenBank/DDBJ whole genome shotgun (WGS) entry which is preliminary data.</text>
</comment>
<reference evidence="9" key="1">
    <citation type="submission" date="2023-05" db="EMBL/GenBank/DDBJ databases">
        <title>Whole genome sequence of Commensalibacter sp.</title>
        <authorList>
            <person name="Charoenyingcharoen P."/>
            <person name="Yukphan P."/>
        </authorList>
    </citation>
    <scope>NUCLEOTIDE SEQUENCE</scope>
    <source>
        <strain evidence="9">TBRC 10068</strain>
    </source>
</reference>
<evidence type="ECO:0000256" key="3">
    <source>
        <dbReference type="ARBA" id="ARBA00022801"/>
    </source>
</evidence>
<feature type="binding site" evidence="7">
    <location>
        <position position="170"/>
    </location>
    <ligand>
        <name>4-imidazolone-5-propanoate</name>
        <dbReference type="ChEBI" id="CHEBI:77893"/>
    </ligand>
</feature>
<feature type="binding site" evidence="7">
    <location>
        <position position="65"/>
    </location>
    <ligand>
        <name>Zn(2+)</name>
        <dbReference type="ChEBI" id="CHEBI:29105"/>
    </ligand>
</feature>
<keyword evidence="3 7" id="KW-0378">Hydrolase</keyword>
<dbReference type="EC" id="3.5.2.7" evidence="1 7"/>
<evidence type="ECO:0000256" key="7">
    <source>
        <dbReference type="HAMAP-Rule" id="MF_00372"/>
    </source>
</evidence>
<evidence type="ECO:0000259" key="8">
    <source>
        <dbReference type="Pfam" id="PF01979"/>
    </source>
</evidence>
<comment type="similarity">
    <text evidence="7">Belongs to the metallo-dependent hydrolases superfamily. HutI family.</text>
</comment>
<dbReference type="Gene3D" id="2.30.40.10">
    <property type="entry name" value="Urease, subunit C, domain 1"/>
    <property type="match status" value="1"/>
</dbReference>
<organism evidence="9 10">
    <name type="scientific">Commensalibacter nepenthis</name>
    <dbReference type="NCBI Taxonomy" id="3043872"/>
    <lineage>
        <taxon>Bacteria</taxon>
        <taxon>Pseudomonadati</taxon>
        <taxon>Pseudomonadota</taxon>
        <taxon>Alphaproteobacteria</taxon>
        <taxon>Acetobacterales</taxon>
        <taxon>Acetobacteraceae</taxon>
    </lineage>
</organism>
<comment type="function">
    <text evidence="7">Catalyzes the hydrolytic cleavage of the carbon-nitrogen bond in imidazolone-5-propanoate to yield N-formimidoyl-L-glutamate. It is the third step in the universal histidine degradation pathway.</text>
</comment>
<dbReference type="PANTHER" id="PTHR42752:SF1">
    <property type="entry name" value="IMIDAZOLONEPROPIONASE-RELATED"/>
    <property type="match status" value="1"/>
</dbReference>
<evidence type="ECO:0000256" key="6">
    <source>
        <dbReference type="ARBA" id="ARBA00023004"/>
    </source>
</evidence>
<keyword evidence="10" id="KW-1185">Reference proteome</keyword>
<dbReference type="HAMAP" id="MF_00372">
    <property type="entry name" value="HutI"/>
    <property type="match status" value="1"/>
</dbReference>
<dbReference type="InterPro" id="IPR005920">
    <property type="entry name" value="HutI"/>
</dbReference>
<keyword evidence="7" id="KW-0963">Cytoplasm</keyword>
<keyword evidence="4 7" id="KW-0369">Histidine metabolism</keyword>
<protein>
    <recommendedName>
        <fullName evidence="1 7">Imidazolonepropionase</fullName>
        <ecNumber evidence="1 7">3.5.2.7</ecNumber>
    </recommendedName>
    <alternativeName>
        <fullName evidence="7">Imidazolone-5-propionate hydrolase</fullName>
    </alternativeName>
</protein>
<dbReference type="Proteomes" id="UP001431775">
    <property type="component" value="Unassembled WGS sequence"/>
</dbReference>
<dbReference type="GO" id="GO:0050480">
    <property type="term" value="F:imidazolonepropionase activity"/>
    <property type="evidence" value="ECO:0007669"/>
    <property type="project" value="UniProtKB-EC"/>
</dbReference>
<accession>A0ABT6QAA0</accession>
<feature type="binding site" evidence="7">
    <location>
        <position position="137"/>
    </location>
    <ligand>
        <name>N-formimidoyl-L-glutamate</name>
        <dbReference type="ChEBI" id="CHEBI:58928"/>
    </ligand>
</feature>
<keyword evidence="5 7" id="KW-0862">Zinc</keyword>
<dbReference type="SUPFAM" id="SSF51338">
    <property type="entry name" value="Composite domain of metallo-dependent hydrolases"/>
    <property type="match status" value="1"/>
</dbReference>
<evidence type="ECO:0000256" key="4">
    <source>
        <dbReference type="ARBA" id="ARBA00022808"/>
    </source>
</evidence>
<feature type="binding site" evidence="7">
    <location>
        <position position="137"/>
    </location>
    <ligand>
        <name>4-imidazolone-5-propanoate</name>
        <dbReference type="ChEBI" id="CHEBI:77893"/>
    </ligand>
</feature>
<keyword evidence="6 7" id="KW-0408">Iron</keyword>
<feature type="binding site" evidence="7">
    <location>
        <position position="310"/>
    </location>
    <ligand>
        <name>Zn(2+)</name>
        <dbReference type="ChEBI" id="CHEBI:29105"/>
    </ligand>
</feature>
<comment type="catalytic activity">
    <reaction evidence="7">
        <text>4-imidazolone-5-propanoate + H2O = N-formimidoyl-L-glutamate</text>
        <dbReference type="Rhea" id="RHEA:23660"/>
        <dbReference type="ChEBI" id="CHEBI:15377"/>
        <dbReference type="ChEBI" id="CHEBI:58928"/>
        <dbReference type="ChEBI" id="CHEBI:77893"/>
        <dbReference type="EC" id="3.5.2.7"/>
    </reaction>
</comment>
<feature type="binding site" evidence="7">
    <location>
        <position position="315"/>
    </location>
    <ligand>
        <name>4-imidazolone-5-propanoate</name>
        <dbReference type="ChEBI" id="CHEBI:77893"/>
    </ligand>
</feature>
<gene>
    <name evidence="7 9" type="primary">hutI</name>
    <name evidence="9" type="ORF">QJV33_11135</name>
</gene>
<feature type="binding site" evidence="7">
    <location>
        <position position="314"/>
    </location>
    <ligand>
        <name>N-formimidoyl-L-glutamate</name>
        <dbReference type="ChEBI" id="CHEBI:58928"/>
    </ligand>
</feature>